<evidence type="ECO:0000313" key="3">
    <source>
        <dbReference type="Proteomes" id="UP001362999"/>
    </source>
</evidence>
<feature type="domain" description="Integrase core" evidence="1">
    <location>
        <begin position="66"/>
        <end position="168"/>
    </location>
</feature>
<sequence>MTRKEERNILEFTVDVQVEMLDAKLTSILEVFPDFGRRMLIGRLKGHHVPRSRIAESYLRVHGAPGRFGLVRFKIVIHCFINGNTRLVTGIPSNNNLAQMVLDLFLKAVEEYGLPSQARRDHGTENVLVAAYMKDVCGAGRGSYIWGRSVHKTRDERLWYNVIHGFVHHGLNLQIPAHIWLLHHLFLNSINANAQDMYQDSPRGLKYRRELDDEPLNDPSLYGIDWDVADDPALMHHLLTENPQDWAERNPFAPDCPFPPDAVRELDRRLAAAVDLSSRNLHMGVLIATETKNEFTYSQRVTFQPLQTKVKPNPKET</sequence>
<dbReference type="Pfam" id="PF24764">
    <property type="entry name" value="rva_4"/>
    <property type="match status" value="1"/>
</dbReference>
<keyword evidence="3" id="KW-1185">Reference proteome</keyword>
<comment type="caution">
    <text evidence="2">The sequence shown here is derived from an EMBL/GenBank/DDBJ whole genome shotgun (WGS) entry which is preliminary data.</text>
</comment>
<dbReference type="PANTHER" id="PTHR46791:SF5">
    <property type="entry name" value="CLR5 DOMAIN-CONTAINING PROTEIN-RELATED"/>
    <property type="match status" value="1"/>
</dbReference>
<dbReference type="AlphaFoldDB" id="A0AAW0B288"/>
<accession>A0AAW0B288</accession>
<evidence type="ECO:0000259" key="1">
    <source>
        <dbReference type="Pfam" id="PF24764"/>
    </source>
</evidence>
<dbReference type="Proteomes" id="UP001362999">
    <property type="component" value="Unassembled WGS sequence"/>
</dbReference>
<reference evidence="2 3" key="1">
    <citation type="journal article" date="2024" name="J Genomics">
        <title>Draft genome sequencing and assembly of Favolaschia claudopus CIRM-BRFM 2984 isolated from oak limbs.</title>
        <authorList>
            <person name="Navarro D."/>
            <person name="Drula E."/>
            <person name="Chaduli D."/>
            <person name="Cazenave R."/>
            <person name="Ahrendt S."/>
            <person name="Wang J."/>
            <person name="Lipzen A."/>
            <person name="Daum C."/>
            <person name="Barry K."/>
            <person name="Grigoriev I.V."/>
            <person name="Favel A."/>
            <person name="Rosso M.N."/>
            <person name="Martin F."/>
        </authorList>
    </citation>
    <scope>NUCLEOTIDE SEQUENCE [LARGE SCALE GENOMIC DNA]</scope>
    <source>
        <strain evidence="2 3">CIRM-BRFM 2984</strain>
    </source>
</reference>
<proteinExistence type="predicted"/>
<dbReference type="EMBL" id="JAWWNJ010000042">
    <property type="protein sequence ID" value="KAK7020023.1"/>
    <property type="molecule type" value="Genomic_DNA"/>
</dbReference>
<evidence type="ECO:0000313" key="2">
    <source>
        <dbReference type="EMBL" id="KAK7020023.1"/>
    </source>
</evidence>
<gene>
    <name evidence="2" type="ORF">R3P38DRAFT_3318934</name>
</gene>
<dbReference type="InterPro" id="IPR058913">
    <property type="entry name" value="Integrase_dom_put"/>
</dbReference>
<dbReference type="PANTHER" id="PTHR46791">
    <property type="entry name" value="EXPRESSED PROTEIN"/>
    <property type="match status" value="1"/>
</dbReference>
<name>A0AAW0B288_9AGAR</name>
<organism evidence="2 3">
    <name type="scientific">Favolaschia claudopus</name>
    <dbReference type="NCBI Taxonomy" id="2862362"/>
    <lineage>
        <taxon>Eukaryota</taxon>
        <taxon>Fungi</taxon>
        <taxon>Dikarya</taxon>
        <taxon>Basidiomycota</taxon>
        <taxon>Agaricomycotina</taxon>
        <taxon>Agaricomycetes</taxon>
        <taxon>Agaricomycetidae</taxon>
        <taxon>Agaricales</taxon>
        <taxon>Marasmiineae</taxon>
        <taxon>Mycenaceae</taxon>
        <taxon>Favolaschia</taxon>
    </lineage>
</organism>
<protein>
    <recommendedName>
        <fullName evidence="1">Integrase core domain-containing protein</fullName>
    </recommendedName>
</protein>